<evidence type="ECO:0000256" key="9">
    <source>
        <dbReference type="ARBA" id="ARBA00023268"/>
    </source>
</evidence>
<keyword evidence="4 12" id="KW-0444">Lipid biosynthesis</keyword>
<dbReference type="NCBIfam" id="NF006829">
    <property type="entry name" value="PRK09352.1"/>
    <property type="match status" value="1"/>
</dbReference>
<evidence type="ECO:0000256" key="5">
    <source>
        <dbReference type="ARBA" id="ARBA00022679"/>
    </source>
</evidence>
<comment type="subunit">
    <text evidence="12">Homodimer.</text>
</comment>
<keyword evidence="9 12" id="KW-0511">Multifunctional enzyme</keyword>
<dbReference type="UniPathway" id="UPA00094"/>
<comment type="similarity">
    <text evidence="2 12">Belongs to the thiolase-like superfamily. FabH family.</text>
</comment>
<keyword evidence="6 12" id="KW-0276">Fatty acid metabolism</keyword>
<dbReference type="Pfam" id="PF08541">
    <property type="entry name" value="ACP_syn_III_C"/>
    <property type="match status" value="1"/>
</dbReference>
<keyword evidence="7 12" id="KW-0443">Lipid metabolism</keyword>
<feature type="active site" evidence="12">
    <location>
        <position position="114"/>
    </location>
</feature>
<evidence type="ECO:0000256" key="12">
    <source>
        <dbReference type="HAMAP-Rule" id="MF_01815"/>
    </source>
</evidence>
<evidence type="ECO:0000259" key="13">
    <source>
        <dbReference type="Pfam" id="PF08541"/>
    </source>
</evidence>
<keyword evidence="5 12" id="KW-0808">Transferase</keyword>
<dbReference type="PANTHER" id="PTHR43091:SF1">
    <property type="entry name" value="BETA-KETOACYL-[ACYL-CARRIER-PROTEIN] SYNTHASE III, CHLOROPLASTIC"/>
    <property type="match status" value="1"/>
</dbReference>
<dbReference type="EC" id="2.3.1.180" evidence="3 12"/>
<feature type="domain" description="Beta-ketoacyl-[acyl-carrier-protein] synthase III N-terminal" evidence="14">
    <location>
        <begin position="108"/>
        <end position="185"/>
    </location>
</feature>
<evidence type="ECO:0000313" key="15">
    <source>
        <dbReference type="EMBL" id="SFN53591.1"/>
    </source>
</evidence>
<sequence length="320" mass="34044">MTIYSRIAGTGSCLPAQTLTNHDLAQRIETNDEWIVSRTGIRERRIAAETELTSDLAVKAVEAAIEAAGVSRDEIDLLILATTTPDQIFPSTACIVQQKLGAHGFPAFDVQAVCAGFIYGLTIADQFIRSGGAKCAVVVGAEVISHILDWTDRGTCILFGDGAGAVVLKASDEPGILATRVHADGRYKDILNVPGKVRNGAIDGSPWVYMDGSAVFKFAVRALADVAEETLNAAGMEKADLDWLVPHQANLRIIESTAKHLHLPMDKVIVTLDKHGNTSAASIPLALDEGVRSGRIQRGQSVMLEGIGGGFAWGGALLRY</sequence>
<dbReference type="GO" id="GO:0004315">
    <property type="term" value="F:3-oxoacyl-[acyl-carrier-protein] synthase activity"/>
    <property type="evidence" value="ECO:0007669"/>
    <property type="project" value="InterPro"/>
</dbReference>
<dbReference type="InterPro" id="IPR016039">
    <property type="entry name" value="Thiolase-like"/>
</dbReference>
<reference evidence="16" key="1">
    <citation type="submission" date="2016-10" db="EMBL/GenBank/DDBJ databases">
        <authorList>
            <person name="Varghese N."/>
            <person name="Submissions S."/>
        </authorList>
    </citation>
    <scope>NUCLEOTIDE SEQUENCE [LARGE SCALE GENOMIC DNA]</scope>
    <source>
        <strain evidence="16">DSM 6150</strain>
    </source>
</reference>
<comment type="catalytic activity">
    <reaction evidence="11">
        <text>malonyl-[ACP] + acetyl-CoA + H(+) = 3-oxobutanoyl-[ACP] + CO2 + CoA</text>
        <dbReference type="Rhea" id="RHEA:12080"/>
        <dbReference type="Rhea" id="RHEA-COMP:9623"/>
        <dbReference type="Rhea" id="RHEA-COMP:9625"/>
        <dbReference type="ChEBI" id="CHEBI:15378"/>
        <dbReference type="ChEBI" id="CHEBI:16526"/>
        <dbReference type="ChEBI" id="CHEBI:57287"/>
        <dbReference type="ChEBI" id="CHEBI:57288"/>
        <dbReference type="ChEBI" id="CHEBI:78449"/>
        <dbReference type="ChEBI" id="CHEBI:78450"/>
        <dbReference type="EC" id="2.3.1.180"/>
    </reaction>
    <physiologicalReaction direction="left-to-right" evidence="11">
        <dbReference type="Rhea" id="RHEA:12081"/>
    </physiologicalReaction>
</comment>
<evidence type="ECO:0000313" key="16">
    <source>
        <dbReference type="Proteomes" id="UP000242869"/>
    </source>
</evidence>
<dbReference type="Proteomes" id="UP000242869">
    <property type="component" value="Unassembled WGS sequence"/>
</dbReference>
<gene>
    <name evidence="12" type="primary">fabH</name>
    <name evidence="15" type="ORF">SAMN05660284_01711</name>
</gene>
<evidence type="ECO:0000256" key="11">
    <source>
        <dbReference type="ARBA" id="ARBA00051096"/>
    </source>
</evidence>
<keyword evidence="16" id="KW-1185">Reference proteome</keyword>
<keyword evidence="8 12" id="KW-0275">Fatty acid biosynthesis</keyword>
<evidence type="ECO:0000256" key="4">
    <source>
        <dbReference type="ARBA" id="ARBA00022516"/>
    </source>
</evidence>
<dbReference type="Gene3D" id="3.40.47.10">
    <property type="match status" value="1"/>
</dbReference>
<feature type="active site" evidence="12">
    <location>
        <position position="247"/>
    </location>
</feature>
<feature type="active site" evidence="12">
    <location>
        <position position="277"/>
    </location>
</feature>
<dbReference type="InterPro" id="IPR013747">
    <property type="entry name" value="ACP_syn_III_C"/>
</dbReference>
<evidence type="ECO:0000259" key="14">
    <source>
        <dbReference type="Pfam" id="PF08545"/>
    </source>
</evidence>
<protein>
    <recommendedName>
        <fullName evidence="3 12">Beta-ketoacyl-[acyl-carrier-protein] synthase III</fullName>
        <shortName evidence="12">Beta-ketoacyl-ACP synthase III</shortName>
        <shortName evidence="12">KAS III</shortName>
        <ecNumber evidence="3 12">2.3.1.180</ecNumber>
    </recommendedName>
    <alternativeName>
        <fullName evidence="12">3-oxoacyl-[acyl-carrier-protein] synthase 3</fullName>
    </alternativeName>
    <alternativeName>
        <fullName evidence="12">3-oxoacyl-[acyl-carrier-protein] synthase III</fullName>
    </alternativeName>
</protein>
<feature type="region of interest" description="ACP-binding" evidence="12">
    <location>
        <begin position="248"/>
        <end position="252"/>
    </location>
</feature>
<comment type="domain">
    <text evidence="12">The last Arg residue of the ACP-binding site is essential for the weak association between ACP/AcpP and FabH.</text>
</comment>
<comment type="pathway">
    <text evidence="1 12">Lipid metabolism; fatty acid biosynthesis.</text>
</comment>
<dbReference type="PANTHER" id="PTHR43091">
    <property type="entry name" value="3-OXOACYL-[ACYL-CARRIER-PROTEIN] SYNTHASE"/>
    <property type="match status" value="1"/>
</dbReference>
<keyword evidence="10 12" id="KW-0012">Acyltransferase</keyword>
<evidence type="ECO:0000256" key="1">
    <source>
        <dbReference type="ARBA" id="ARBA00005194"/>
    </source>
</evidence>
<dbReference type="GO" id="GO:0005737">
    <property type="term" value="C:cytoplasm"/>
    <property type="evidence" value="ECO:0007669"/>
    <property type="project" value="UniProtKB-SubCell"/>
</dbReference>
<feature type="domain" description="Beta-ketoacyl-[acyl-carrier-protein] synthase III C-terminal" evidence="13">
    <location>
        <begin position="231"/>
        <end position="320"/>
    </location>
</feature>
<evidence type="ECO:0000256" key="2">
    <source>
        <dbReference type="ARBA" id="ARBA00008642"/>
    </source>
</evidence>
<accession>A0A1I4ZTP6</accession>
<evidence type="ECO:0000256" key="7">
    <source>
        <dbReference type="ARBA" id="ARBA00023098"/>
    </source>
</evidence>
<dbReference type="FunFam" id="3.40.47.10:FF:000004">
    <property type="entry name" value="3-oxoacyl-[acyl-carrier-protein] synthase 3"/>
    <property type="match status" value="1"/>
</dbReference>
<name>A0A1I4ZTP6_9NEIS</name>
<dbReference type="AlphaFoldDB" id="A0A1I4ZTP6"/>
<dbReference type="GO" id="GO:0006633">
    <property type="term" value="P:fatty acid biosynthetic process"/>
    <property type="evidence" value="ECO:0007669"/>
    <property type="project" value="UniProtKB-UniRule"/>
</dbReference>
<dbReference type="EMBL" id="FOVE01000011">
    <property type="protein sequence ID" value="SFN53591.1"/>
    <property type="molecule type" value="Genomic_DNA"/>
</dbReference>
<dbReference type="InterPro" id="IPR013751">
    <property type="entry name" value="ACP_syn_III_N"/>
</dbReference>
<comment type="subcellular location">
    <subcellularLocation>
        <location evidence="12">Cytoplasm</location>
    </subcellularLocation>
</comment>
<dbReference type="InterPro" id="IPR004655">
    <property type="entry name" value="FabH"/>
</dbReference>
<dbReference type="STRING" id="83765.SAMN05660284_01711"/>
<keyword evidence="12" id="KW-0963">Cytoplasm</keyword>
<evidence type="ECO:0000256" key="6">
    <source>
        <dbReference type="ARBA" id="ARBA00022832"/>
    </source>
</evidence>
<evidence type="ECO:0000256" key="10">
    <source>
        <dbReference type="ARBA" id="ARBA00023315"/>
    </source>
</evidence>
<comment type="function">
    <text evidence="12">Catalyzes the condensation reaction of fatty acid synthesis by the addition to an acyl acceptor of two carbons from malonyl-ACP. Catalyzes the first condensation reaction which initiates fatty acid synthesis and may therefore play a role in governing the total rate of fatty acid production. Possesses both acetoacetyl-ACP synthase and acetyl transacylase activities. Its substrate specificity determines the biosynthesis of branched-chain and/or straight-chain of fatty acids.</text>
</comment>
<dbReference type="Pfam" id="PF08545">
    <property type="entry name" value="ACP_syn_III"/>
    <property type="match status" value="1"/>
</dbReference>
<dbReference type="SUPFAM" id="SSF53901">
    <property type="entry name" value="Thiolase-like"/>
    <property type="match status" value="1"/>
</dbReference>
<dbReference type="NCBIfam" id="TIGR00747">
    <property type="entry name" value="fabH"/>
    <property type="match status" value="1"/>
</dbReference>
<dbReference type="CDD" id="cd00830">
    <property type="entry name" value="KAS_III"/>
    <property type="match status" value="1"/>
</dbReference>
<dbReference type="GO" id="GO:0033818">
    <property type="term" value="F:beta-ketoacyl-acyl-carrier-protein synthase III activity"/>
    <property type="evidence" value="ECO:0007669"/>
    <property type="project" value="UniProtKB-UniRule"/>
</dbReference>
<proteinExistence type="inferred from homology"/>
<evidence type="ECO:0000256" key="8">
    <source>
        <dbReference type="ARBA" id="ARBA00023160"/>
    </source>
</evidence>
<evidence type="ECO:0000256" key="3">
    <source>
        <dbReference type="ARBA" id="ARBA00012333"/>
    </source>
</evidence>
<organism evidence="15 16">
    <name type="scientific">Formivibrio citricus</name>
    <dbReference type="NCBI Taxonomy" id="83765"/>
    <lineage>
        <taxon>Bacteria</taxon>
        <taxon>Pseudomonadati</taxon>
        <taxon>Pseudomonadota</taxon>
        <taxon>Betaproteobacteria</taxon>
        <taxon>Neisseriales</taxon>
        <taxon>Chitinibacteraceae</taxon>
        <taxon>Formivibrio</taxon>
    </lineage>
</organism>
<dbReference type="HAMAP" id="MF_01815">
    <property type="entry name" value="FabH"/>
    <property type="match status" value="1"/>
</dbReference>